<evidence type="ECO:0000256" key="2">
    <source>
        <dbReference type="ARBA" id="ARBA00022448"/>
    </source>
</evidence>
<comment type="similarity">
    <text evidence="7">Belongs to the binding-protein-dependent transport system permease family.</text>
</comment>
<dbReference type="SUPFAM" id="SSF161098">
    <property type="entry name" value="MetI-like"/>
    <property type="match status" value="1"/>
</dbReference>
<dbReference type="GO" id="GO:0055085">
    <property type="term" value="P:transmembrane transport"/>
    <property type="evidence" value="ECO:0007669"/>
    <property type="project" value="InterPro"/>
</dbReference>
<accession>A0A1M4SXS7</accession>
<keyword evidence="2 7" id="KW-0813">Transport</keyword>
<name>A0A1M4SXS7_9CLOT</name>
<dbReference type="GO" id="GO:0005886">
    <property type="term" value="C:plasma membrane"/>
    <property type="evidence" value="ECO:0007669"/>
    <property type="project" value="UniProtKB-SubCell"/>
</dbReference>
<dbReference type="EMBL" id="FQVM01000001">
    <property type="protein sequence ID" value="SHE36959.1"/>
    <property type="molecule type" value="Genomic_DNA"/>
</dbReference>
<dbReference type="Proteomes" id="UP000184035">
    <property type="component" value="Unassembled WGS sequence"/>
</dbReference>
<dbReference type="InterPro" id="IPR000515">
    <property type="entry name" value="MetI-like"/>
</dbReference>
<dbReference type="OrthoDB" id="308958at2"/>
<feature type="transmembrane region" description="Helical" evidence="7">
    <location>
        <begin position="53"/>
        <end position="81"/>
    </location>
</feature>
<organism evidence="9 10">
    <name type="scientific">Clostridium fallax</name>
    <dbReference type="NCBI Taxonomy" id="1533"/>
    <lineage>
        <taxon>Bacteria</taxon>
        <taxon>Bacillati</taxon>
        <taxon>Bacillota</taxon>
        <taxon>Clostridia</taxon>
        <taxon>Eubacteriales</taxon>
        <taxon>Clostridiaceae</taxon>
        <taxon>Clostridium</taxon>
    </lineage>
</organism>
<dbReference type="InterPro" id="IPR035906">
    <property type="entry name" value="MetI-like_sf"/>
</dbReference>
<keyword evidence="6 7" id="KW-0472">Membrane</keyword>
<evidence type="ECO:0000256" key="4">
    <source>
        <dbReference type="ARBA" id="ARBA00022692"/>
    </source>
</evidence>
<sequence>MKTSIMKASKKIFILIFWIFMWELSSLFINNNLLFPTPFGVFKSLINLSFSMYFWQSVMASIMRVIIAILFSIILGVSIGVLSGLNKIIEEILSPFIVIVKATPVMSIIIIALLWFKSGNVSIFTTILVCFPIIYTNVLEGIKTVDKDLLDMARVFKVKKIYVLKDIYIPWIKSYIVSGILMCLGLGWKVAVASEVLSTPKYSIGINLLNAKSLIETNDLFAWTIVVIILSYIFEILFKTYLFKWKKLK</sequence>
<dbReference type="PANTHER" id="PTHR30151:SF0">
    <property type="entry name" value="ABC TRANSPORTER PERMEASE PROTEIN MJ0413-RELATED"/>
    <property type="match status" value="1"/>
</dbReference>
<evidence type="ECO:0000256" key="1">
    <source>
        <dbReference type="ARBA" id="ARBA00004651"/>
    </source>
</evidence>
<evidence type="ECO:0000259" key="8">
    <source>
        <dbReference type="PROSITE" id="PS50928"/>
    </source>
</evidence>
<dbReference type="Pfam" id="PF00528">
    <property type="entry name" value="BPD_transp_1"/>
    <property type="match status" value="1"/>
</dbReference>
<reference evidence="9 10" key="1">
    <citation type="submission" date="2016-11" db="EMBL/GenBank/DDBJ databases">
        <authorList>
            <person name="Jaros S."/>
            <person name="Januszkiewicz K."/>
            <person name="Wedrychowicz H."/>
        </authorList>
    </citation>
    <scope>NUCLEOTIDE SEQUENCE [LARGE SCALE GENOMIC DNA]</scope>
    <source>
        <strain evidence="9 10">DSM 2631</strain>
    </source>
</reference>
<proteinExistence type="inferred from homology"/>
<evidence type="ECO:0000256" key="3">
    <source>
        <dbReference type="ARBA" id="ARBA00022475"/>
    </source>
</evidence>
<feature type="transmembrane region" description="Helical" evidence="7">
    <location>
        <begin position="220"/>
        <end position="242"/>
    </location>
</feature>
<feature type="transmembrane region" description="Helical" evidence="7">
    <location>
        <begin position="12"/>
        <end position="33"/>
    </location>
</feature>
<dbReference type="PROSITE" id="PS50928">
    <property type="entry name" value="ABC_TM1"/>
    <property type="match status" value="1"/>
</dbReference>
<dbReference type="STRING" id="1533.SAMN05443638_101225"/>
<evidence type="ECO:0000256" key="7">
    <source>
        <dbReference type="RuleBase" id="RU363032"/>
    </source>
</evidence>
<dbReference type="CDD" id="cd06261">
    <property type="entry name" value="TM_PBP2"/>
    <property type="match status" value="1"/>
</dbReference>
<feature type="domain" description="ABC transmembrane type-1" evidence="8">
    <location>
        <begin position="58"/>
        <end position="238"/>
    </location>
</feature>
<evidence type="ECO:0000313" key="9">
    <source>
        <dbReference type="EMBL" id="SHE36959.1"/>
    </source>
</evidence>
<evidence type="ECO:0000256" key="6">
    <source>
        <dbReference type="ARBA" id="ARBA00023136"/>
    </source>
</evidence>
<keyword evidence="5 7" id="KW-1133">Transmembrane helix</keyword>
<evidence type="ECO:0000313" key="10">
    <source>
        <dbReference type="Proteomes" id="UP000184035"/>
    </source>
</evidence>
<comment type="subcellular location">
    <subcellularLocation>
        <location evidence="1 7">Cell membrane</location>
        <topology evidence="1 7">Multi-pass membrane protein</topology>
    </subcellularLocation>
</comment>
<keyword evidence="4 7" id="KW-0812">Transmembrane</keyword>
<gene>
    <name evidence="9" type="ORF">SAMN05443638_101225</name>
</gene>
<keyword evidence="3" id="KW-1003">Cell membrane</keyword>
<feature type="transmembrane region" description="Helical" evidence="7">
    <location>
        <begin position="93"/>
        <end position="115"/>
    </location>
</feature>
<dbReference type="RefSeq" id="WP_072892378.1">
    <property type="nucleotide sequence ID" value="NZ_FQVM01000001.1"/>
</dbReference>
<keyword evidence="10" id="KW-1185">Reference proteome</keyword>
<protein>
    <submittedName>
        <fullName evidence="9">NitT/TauT family transport system permease protein</fullName>
    </submittedName>
</protein>
<dbReference type="PANTHER" id="PTHR30151">
    <property type="entry name" value="ALKANE SULFONATE ABC TRANSPORTER-RELATED, MEMBRANE SUBUNIT"/>
    <property type="match status" value="1"/>
</dbReference>
<evidence type="ECO:0000256" key="5">
    <source>
        <dbReference type="ARBA" id="ARBA00022989"/>
    </source>
</evidence>
<dbReference type="Gene3D" id="1.10.3720.10">
    <property type="entry name" value="MetI-like"/>
    <property type="match status" value="1"/>
</dbReference>
<feature type="transmembrane region" description="Helical" evidence="7">
    <location>
        <begin position="121"/>
        <end position="139"/>
    </location>
</feature>
<feature type="transmembrane region" description="Helical" evidence="7">
    <location>
        <begin position="167"/>
        <end position="188"/>
    </location>
</feature>
<dbReference type="AlphaFoldDB" id="A0A1M4SXS7"/>